<dbReference type="KEGG" id="rci:RCIX632"/>
<dbReference type="GO" id="GO:0008686">
    <property type="term" value="F:3,4-dihydroxy-2-butanone-4-phosphate synthase activity"/>
    <property type="evidence" value="ECO:0007669"/>
    <property type="project" value="UniProtKB-EC"/>
</dbReference>
<evidence type="ECO:0000256" key="3">
    <source>
        <dbReference type="ARBA" id="ARBA00022842"/>
    </source>
</evidence>
<evidence type="ECO:0000256" key="5">
    <source>
        <dbReference type="ARBA" id="ARBA00023239"/>
    </source>
</evidence>
<dbReference type="InterPro" id="IPR017945">
    <property type="entry name" value="DHBP_synth_RibB-like_a/b_dom"/>
</dbReference>
<dbReference type="NCBIfam" id="TIGR00506">
    <property type="entry name" value="ribB"/>
    <property type="match status" value="1"/>
</dbReference>
<dbReference type="Proteomes" id="UP000000663">
    <property type="component" value="Chromosome"/>
</dbReference>
<keyword evidence="1 6" id="KW-0686">Riboflavin biosynthesis</keyword>
<protein>
    <recommendedName>
        <fullName evidence="6">3,4-dihydroxy-2-butanone 4-phosphate synthase</fullName>
        <shortName evidence="6">DHBP synthase</shortName>
        <ecNumber evidence="6">4.1.99.12</ecNumber>
    </recommendedName>
</protein>
<sequence length="234" mass="25871">MIDDAIQALRKGQVILLYDYDNRERETDLVVPAEFTTPQIVYQLRRDAGGLMCVAIDPVACTKLGIPYIVDVLKYAGDSGNGFGAIESIYEKVGDIPYDSKSSFSLWVNHRKTYTGITDYDRSLTITKLADITKSALNGNKIPFGQEFRSPGHVPLLRCAPNLLKDRRGQTELSIVLARAAGVTPAMVMCEMLDGETGKALTKEDAKAYAKKHGLVFVEGTEVEELFKKMQSQN</sequence>
<dbReference type="OrthoDB" id="25735at2157"/>
<dbReference type="STRING" id="351160.RCIX632"/>
<dbReference type="GO" id="GO:0005829">
    <property type="term" value="C:cytosol"/>
    <property type="evidence" value="ECO:0007669"/>
    <property type="project" value="TreeGrafter"/>
</dbReference>
<dbReference type="Gene3D" id="3.90.870.10">
    <property type="entry name" value="DHBP synthase"/>
    <property type="match status" value="1"/>
</dbReference>
<dbReference type="PATRIC" id="fig|351160.9.peg.2199"/>
<keyword evidence="2 6" id="KW-0479">Metal-binding</keyword>
<dbReference type="GO" id="GO:0009231">
    <property type="term" value="P:riboflavin biosynthetic process"/>
    <property type="evidence" value="ECO:0007669"/>
    <property type="project" value="UniProtKB-UniPathway"/>
</dbReference>
<keyword evidence="8" id="KW-1185">Reference proteome</keyword>
<evidence type="ECO:0000256" key="6">
    <source>
        <dbReference type="RuleBase" id="RU003843"/>
    </source>
</evidence>
<comment type="cofactor">
    <cofactor evidence="6">
        <name>Mg(2+)</name>
        <dbReference type="ChEBI" id="CHEBI:18420"/>
    </cofactor>
    <cofactor evidence="6">
        <name>Mn(2+)</name>
        <dbReference type="ChEBI" id="CHEBI:29035"/>
    </cofactor>
    <text evidence="6">Binds 2 divalent metal cations per subunit. Magnesium or manganese.</text>
</comment>
<dbReference type="AlphaFoldDB" id="Q0W6F6"/>
<dbReference type="InterPro" id="IPR000422">
    <property type="entry name" value="DHBP_synthase_RibB"/>
</dbReference>
<comment type="similarity">
    <text evidence="6">Belongs to the DHBP synthase family.</text>
</comment>
<proteinExistence type="inferred from homology"/>
<dbReference type="Pfam" id="PF00926">
    <property type="entry name" value="DHBP_synthase"/>
    <property type="match status" value="1"/>
</dbReference>
<dbReference type="SUPFAM" id="SSF55821">
    <property type="entry name" value="YrdC/RibB"/>
    <property type="match status" value="1"/>
</dbReference>
<dbReference type="PANTHER" id="PTHR21327">
    <property type="entry name" value="GTP CYCLOHYDROLASE II-RELATED"/>
    <property type="match status" value="1"/>
</dbReference>
<dbReference type="GO" id="GO:0046872">
    <property type="term" value="F:metal ion binding"/>
    <property type="evidence" value="ECO:0007669"/>
    <property type="project" value="UniProtKB-KW"/>
</dbReference>
<name>Q0W6F6_METAR</name>
<evidence type="ECO:0000256" key="1">
    <source>
        <dbReference type="ARBA" id="ARBA00022619"/>
    </source>
</evidence>
<evidence type="ECO:0000313" key="7">
    <source>
        <dbReference type="EMBL" id="CAJ36037.1"/>
    </source>
</evidence>
<dbReference type="eggNOG" id="arCOG01320">
    <property type="taxonomic scope" value="Archaea"/>
</dbReference>
<keyword evidence="3 6" id="KW-0460">Magnesium</keyword>
<organism evidence="7 8">
    <name type="scientific">Methanocella arvoryzae (strain DSM 22066 / NBRC 105507 / MRE50)</name>
    <dbReference type="NCBI Taxonomy" id="351160"/>
    <lineage>
        <taxon>Archaea</taxon>
        <taxon>Methanobacteriati</taxon>
        <taxon>Methanobacteriota</taxon>
        <taxon>Stenosarchaea group</taxon>
        <taxon>Methanomicrobia</taxon>
        <taxon>Methanocellales</taxon>
        <taxon>Methanocellaceae</taxon>
        <taxon>Methanocella</taxon>
    </lineage>
</organism>
<comment type="subunit">
    <text evidence="6">Homodimer.</text>
</comment>
<dbReference type="RefSeq" id="WP_012036471.1">
    <property type="nucleotide sequence ID" value="NC_009464.1"/>
</dbReference>
<comment type="pathway">
    <text evidence="6">Cofactor biosynthesis; riboflavin biosynthesis; 2-hydroxy-3-oxobutyl phosphate from D-ribulose 5-phosphate: step 1/1.</text>
</comment>
<evidence type="ECO:0000256" key="2">
    <source>
        <dbReference type="ARBA" id="ARBA00022723"/>
    </source>
</evidence>
<keyword evidence="5 6" id="KW-0456">Lyase</keyword>
<dbReference type="EMBL" id="AM114193">
    <property type="protein sequence ID" value="CAJ36037.1"/>
    <property type="molecule type" value="Genomic_DNA"/>
</dbReference>
<keyword evidence="4 6" id="KW-0464">Manganese</keyword>
<dbReference type="EC" id="4.1.99.12" evidence="6"/>
<reference evidence="7 8" key="1">
    <citation type="journal article" date="2006" name="Science">
        <title>Genome of rice cluster I archaea -- the key methane producers in the rice rhizosphere.</title>
        <authorList>
            <person name="Erkel C."/>
            <person name="Kube M."/>
            <person name="Reinhardt R."/>
            <person name="Liesack W."/>
        </authorList>
    </citation>
    <scope>NUCLEOTIDE SEQUENCE [LARGE SCALE GENOMIC DNA]</scope>
    <source>
        <strain evidence="8">DSM 22066 / NBRC 105507 / MRE50</strain>
    </source>
</reference>
<comment type="function">
    <text evidence="6">Catalyzes the conversion of D-ribulose 5-phosphate to formate and 3,4-dihydroxy-2-butanone 4-phosphate.</text>
</comment>
<accession>Q0W6F6</accession>
<comment type="catalytic activity">
    <reaction evidence="6">
        <text>D-ribulose 5-phosphate = (2S)-2-hydroxy-3-oxobutyl phosphate + formate + H(+)</text>
        <dbReference type="Rhea" id="RHEA:18457"/>
        <dbReference type="ChEBI" id="CHEBI:15378"/>
        <dbReference type="ChEBI" id="CHEBI:15740"/>
        <dbReference type="ChEBI" id="CHEBI:58121"/>
        <dbReference type="ChEBI" id="CHEBI:58830"/>
        <dbReference type="EC" id="4.1.99.12"/>
    </reaction>
</comment>
<dbReference type="UniPathway" id="UPA00275">
    <property type="reaction ID" value="UER00399"/>
</dbReference>
<dbReference type="PANTHER" id="PTHR21327:SF46">
    <property type="entry name" value="3,4-DIHYDROXY-2-BUTANONE 4-PHOSPHATE SYNTHASE"/>
    <property type="match status" value="1"/>
</dbReference>
<gene>
    <name evidence="7" type="primary">ribB</name>
    <name evidence="7" type="ORF">RCIX632</name>
</gene>
<evidence type="ECO:0000313" key="8">
    <source>
        <dbReference type="Proteomes" id="UP000000663"/>
    </source>
</evidence>
<evidence type="ECO:0000256" key="4">
    <source>
        <dbReference type="ARBA" id="ARBA00023211"/>
    </source>
</evidence>
<dbReference type="GeneID" id="5143945"/>